<proteinExistence type="predicted"/>
<dbReference type="AlphaFoldDB" id="A0AAD6Y1Q2"/>
<dbReference type="InterPro" id="IPR045339">
    <property type="entry name" value="DUF6534"/>
</dbReference>
<feature type="transmembrane region" description="Helical" evidence="1">
    <location>
        <begin position="126"/>
        <end position="150"/>
    </location>
</feature>
<dbReference type="Proteomes" id="UP001219525">
    <property type="component" value="Unassembled WGS sequence"/>
</dbReference>
<evidence type="ECO:0000313" key="3">
    <source>
        <dbReference type="EMBL" id="KAJ7194961.1"/>
    </source>
</evidence>
<feature type="transmembrane region" description="Helical" evidence="1">
    <location>
        <begin position="15"/>
        <end position="38"/>
    </location>
</feature>
<sequence>MASAAVFDLSPTLGAVQIGVLVSCILFGVTTTQAYIYYNRFPDDSLMVKATVAVVWSCEAAHVVCVAHTLYAFTITDYRHPERLLGHPPRSLIFYIFLTILISACGVLSLPVFFSFRIYMLSKRRLIPYIIWALSFVRCVAGITAFVAGLRAETLVEYLVQWEWLAITTWTLSAADDVTITATMVYLLYKQRDRGHRQFQFLPPRKGSLLTINPTRLTALVDKIILWTMDGAAHKASPHFRLWTNIVLFLLPRSTFTLVTIICFHTMQSNFVWVALIVVEARREPLSPHLFANSLLASLNSRSVLREMNAEVDVHMFSDALSILGRVGFLVSLTTPH</sequence>
<organism evidence="3 4">
    <name type="scientific">Mycena pura</name>
    <dbReference type="NCBI Taxonomy" id="153505"/>
    <lineage>
        <taxon>Eukaryota</taxon>
        <taxon>Fungi</taxon>
        <taxon>Dikarya</taxon>
        <taxon>Basidiomycota</taxon>
        <taxon>Agaricomycotina</taxon>
        <taxon>Agaricomycetes</taxon>
        <taxon>Agaricomycetidae</taxon>
        <taxon>Agaricales</taxon>
        <taxon>Marasmiineae</taxon>
        <taxon>Mycenaceae</taxon>
        <taxon>Mycena</taxon>
    </lineage>
</organism>
<protein>
    <recommendedName>
        <fullName evidence="2">DUF6534 domain-containing protein</fullName>
    </recommendedName>
</protein>
<keyword evidence="1" id="KW-1133">Transmembrane helix</keyword>
<name>A0AAD6Y1Q2_9AGAR</name>
<evidence type="ECO:0000259" key="2">
    <source>
        <dbReference type="Pfam" id="PF20152"/>
    </source>
</evidence>
<keyword evidence="1" id="KW-0472">Membrane</keyword>
<feature type="transmembrane region" description="Helical" evidence="1">
    <location>
        <begin position="170"/>
        <end position="189"/>
    </location>
</feature>
<evidence type="ECO:0000256" key="1">
    <source>
        <dbReference type="SAM" id="Phobius"/>
    </source>
</evidence>
<comment type="caution">
    <text evidence="3">The sequence shown here is derived from an EMBL/GenBank/DDBJ whole genome shotgun (WGS) entry which is preliminary data.</text>
</comment>
<reference evidence="3" key="1">
    <citation type="submission" date="2023-03" db="EMBL/GenBank/DDBJ databases">
        <title>Massive genome expansion in bonnet fungi (Mycena s.s.) driven by repeated elements and novel gene families across ecological guilds.</title>
        <authorList>
            <consortium name="Lawrence Berkeley National Laboratory"/>
            <person name="Harder C.B."/>
            <person name="Miyauchi S."/>
            <person name="Viragh M."/>
            <person name="Kuo A."/>
            <person name="Thoen E."/>
            <person name="Andreopoulos B."/>
            <person name="Lu D."/>
            <person name="Skrede I."/>
            <person name="Drula E."/>
            <person name="Henrissat B."/>
            <person name="Morin E."/>
            <person name="Kohler A."/>
            <person name="Barry K."/>
            <person name="LaButti K."/>
            <person name="Morin E."/>
            <person name="Salamov A."/>
            <person name="Lipzen A."/>
            <person name="Mereny Z."/>
            <person name="Hegedus B."/>
            <person name="Baldrian P."/>
            <person name="Stursova M."/>
            <person name="Weitz H."/>
            <person name="Taylor A."/>
            <person name="Grigoriev I.V."/>
            <person name="Nagy L.G."/>
            <person name="Martin F."/>
            <person name="Kauserud H."/>
        </authorList>
    </citation>
    <scope>NUCLEOTIDE SEQUENCE</scope>
    <source>
        <strain evidence="3">9144</strain>
    </source>
</reference>
<dbReference type="EMBL" id="JARJCW010000094">
    <property type="protein sequence ID" value="KAJ7194961.1"/>
    <property type="molecule type" value="Genomic_DNA"/>
</dbReference>
<gene>
    <name evidence="3" type="ORF">GGX14DRAFT_575960</name>
</gene>
<evidence type="ECO:0000313" key="4">
    <source>
        <dbReference type="Proteomes" id="UP001219525"/>
    </source>
</evidence>
<dbReference type="Pfam" id="PF20152">
    <property type="entry name" value="DUF6534"/>
    <property type="match status" value="1"/>
</dbReference>
<feature type="transmembrane region" description="Helical" evidence="1">
    <location>
        <begin position="50"/>
        <end position="73"/>
    </location>
</feature>
<feature type="transmembrane region" description="Helical" evidence="1">
    <location>
        <begin position="93"/>
        <end position="114"/>
    </location>
</feature>
<feature type="domain" description="DUF6534" evidence="2">
    <location>
        <begin position="174"/>
        <end position="303"/>
    </location>
</feature>
<accession>A0AAD6Y1Q2</accession>
<keyword evidence="1" id="KW-0812">Transmembrane</keyword>
<dbReference type="PANTHER" id="PTHR40465">
    <property type="entry name" value="CHROMOSOME 1, WHOLE GENOME SHOTGUN SEQUENCE"/>
    <property type="match status" value="1"/>
</dbReference>
<dbReference type="PANTHER" id="PTHR40465:SF1">
    <property type="entry name" value="DUF6534 DOMAIN-CONTAINING PROTEIN"/>
    <property type="match status" value="1"/>
</dbReference>
<keyword evidence="4" id="KW-1185">Reference proteome</keyword>